<evidence type="ECO:0000313" key="4">
    <source>
        <dbReference type="EMBL" id="GHF98645.1"/>
    </source>
</evidence>
<feature type="signal peptide" evidence="3">
    <location>
        <begin position="1"/>
        <end position="22"/>
    </location>
</feature>
<keyword evidence="2" id="KW-1133">Transmembrane helix</keyword>
<reference evidence="4" key="2">
    <citation type="submission" date="2020-09" db="EMBL/GenBank/DDBJ databases">
        <authorList>
            <person name="Sun Q."/>
            <person name="Ohkuma M."/>
        </authorList>
    </citation>
    <scope>NUCLEOTIDE SEQUENCE</scope>
    <source>
        <strain evidence="4">JCM 4122</strain>
    </source>
</reference>
<reference evidence="4" key="1">
    <citation type="journal article" date="2014" name="Int. J. Syst. Evol. Microbiol.">
        <title>Complete genome sequence of Corynebacterium casei LMG S-19264T (=DSM 44701T), isolated from a smear-ripened cheese.</title>
        <authorList>
            <consortium name="US DOE Joint Genome Institute (JGI-PGF)"/>
            <person name="Walter F."/>
            <person name="Albersmeier A."/>
            <person name="Kalinowski J."/>
            <person name="Ruckert C."/>
        </authorList>
    </citation>
    <scope>NUCLEOTIDE SEQUENCE</scope>
    <source>
        <strain evidence="4">JCM 4122</strain>
    </source>
</reference>
<dbReference type="AlphaFoldDB" id="A0A919BL87"/>
<comment type="caution">
    <text evidence="4">The sequence shown here is derived from an EMBL/GenBank/DDBJ whole genome shotgun (WGS) entry which is preliminary data.</text>
</comment>
<organism evidence="4 5">
    <name type="scientific">Streptomyces filamentosus</name>
    <name type="common">Streptomyces roseosporus</name>
    <dbReference type="NCBI Taxonomy" id="67294"/>
    <lineage>
        <taxon>Bacteria</taxon>
        <taxon>Bacillati</taxon>
        <taxon>Actinomycetota</taxon>
        <taxon>Actinomycetes</taxon>
        <taxon>Kitasatosporales</taxon>
        <taxon>Streptomycetaceae</taxon>
        <taxon>Streptomyces</taxon>
    </lineage>
</organism>
<feature type="compositionally biased region" description="Low complexity" evidence="1">
    <location>
        <begin position="217"/>
        <end position="229"/>
    </location>
</feature>
<evidence type="ECO:0000256" key="3">
    <source>
        <dbReference type="SAM" id="SignalP"/>
    </source>
</evidence>
<feature type="region of interest" description="Disordered" evidence="1">
    <location>
        <begin position="163"/>
        <end position="185"/>
    </location>
</feature>
<keyword evidence="3" id="KW-0732">Signal</keyword>
<gene>
    <name evidence="4" type="ORF">GCM10017667_31750</name>
</gene>
<feature type="chain" id="PRO_5039654177" description="Peptidase" evidence="3">
    <location>
        <begin position="23"/>
        <end position="244"/>
    </location>
</feature>
<proteinExistence type="predicted"/>
<dbReference type="EMBL" id="BNBE01000001">
    <property type="protein sequence ID" value="GHF98645.1"/>
    <property type="molecule type" value="Genomic_DNA"/>
</dbReference>
<dbReference type="Proteomes" id="UP000632849">
    <property type="component" value="Unassembled WGS sequence"/>
</dbReference>
<evidence type="ECO:0008006" key="6">
    <source>
        <dbReference type="Google" id="ProtNLM"/>
    </source>
</evidence>
<feature type="transmembrane region" description="Helical" evidence="2">
    <location>
        <begin position="196"/>
        <end position="215"/>
    </location>
</feature>
<evidence type="ECO:0000256" key="2">
    <source>
        <dbReference type="SAM" id="Phobius"/>
    </source>
</evidence>
<keyword evidence="2" id="KW-0472">Membrane</keyword>
<keyword evidence="5" id="KW-1185">Reference proteome</keyword>
<feature type="region of interest" description="Disordered" evidence="1">
    <location>
        <begin position="217"/>
        <end position="244"/>
    </location>
</feature>
<evidence type="ECO:0000313" key="5">
    <source>
        <dbReference type="Proteomes" id="UP000632849"/>
    </source>
</evidence>
<evidence type="ECO:0000256" key="1">
    <source>
        <dbReference type="SAM" id="MobiDB-lite"/>
    </source>
</evidence>
<protein>
    <recommendedName>
        <fullName evidence="6">Peptidase</fullName>
    </recommendedName>
</protein>
<keyword evidence="2" id="KW-0812">Transmembrane</keyword>
<sequence>MLAAAVAAWGPAGLAAAPAAHAEVVDVSYACRTKIGDRSAVSPVDITAERKGDSYALTMTFDKGVSDSPVELPKGVMTPRADLVLGGDEKGTVRVKGAPNAAAVPAFTPIRIGTLTGTYTPKRNGTVTFTAGVLTVHALGMDAAVCTPGNEPAPSLTLAVTGLPDAGTGPAPAPEPEAALPGGELPRTGGTSVTTALGTLGGTVLLGGVAGLLWLTRRPRPSGTRPSGTLPQGLRPSGTRPARS</sequence>
<name>A0A919BL87_STRFL</name>
<accession>A0A919BL87</accession>